<dbReference type="InterPro" id="IPR014312">
    <property type="entry name" value="Succ_DH_anchor"/>
</dbReference>
<comment type="pathway">
    <text evidence="4">Carbohydrate metabolism; tricarboxylic acid cycle.</text>
</comment>
<evidence type="ECO:0000313" key="17">
    <source>
        <dbReference type="Proteomes" id="UP000676649"/>
    </source>
</evidence>
<proteinExistence type="predicted"/>
<evidence type="ECO:0000256" key="8">
    <source>
        <dbReference type="ARBA" id="ARBA00022617"/>
    </source>
</evidence>
<evidence type="ECO:0000256" key="14">
    <source>
        <dbReference type="ARBA" id="ARBA00023136"/>
    </source>
</evidence>
<name>A0A975MQP6_9GAMM</name>
<dbReference type="CDD" id="cd03495">
    <property type="entry name" value="SQR_TypeC_SdhD_like"/>
    <property type="match status" value="1"/>
</dbReference>
<protein>
    <recommendedName>
        <fullName evidence="5">Succinate dehydrogenase hydrophobic membrane anchor subunit</fullName>
    </recommendedName>
</protein>
<dbReference type="NCBIfam" id="TIGR02968">
    <property type="entry name" value="succ_dehyd_anc"/>
    <property type="match status" value="1"/>
</dbReference>
<keyword evidence="12 15" id="KW-1133">Transmembrane helix</keyword>
<dbReference type="InterPro" id="IPR000701">
    <property type="entry name" value="SuccDH_FuR_B_TM-su"/>
</dbReference>
<feature type="transmembrane region" description="Helical" evidence="15">
    <location>
        <begin position="65"/>
        <end position="84"/>
    </location>
</feature>
<sequence length="123" mass="13694">MVETLPHKSPLKWQKPVLHWSAQRVSAVALLPLSIWLLIFLHQAFQAGYAETLAWLSTPFNTVALLLWLIVSLYHAGLGIQVVLEDYTGGARRQQLILLSNGFFILLGVAAVVAVIFIHISPR</sequence>
<feature type="transmembrane region" description="Helical" evidence="15">
    <location>
        <begin position="96"/>
        <end position="120"/>
    </location>
</feature>
<keyword evidence="8" id="KW-0349">Heme</keyword>
<evidence type="ECO:0000256" key="7">
    <source>
        <dbReference type="ARBA" id="ARBA00022532"/>
    </source>
</evidence>
<feature type="transmembrane region" description="Helical" evidence="15">
    <location>
        <begin position="25"/>
        <end position="45"/>
    </location>
</feature>
<comment type="subcellular location">
    <subcellularLocation>
        <location evidence="3">Membrane</location>
        <topology evidence="3">Multi-pass membrane protein</topology>
    </subcellularLocation>
</comment>
<evidence type="ECO:0000256" key="10">
    <source>
        <dbReference type="ARBA" id="ARBA00022723"/>
    </source>
</evidence>
<keyword evidence="6" id="KW-0813">Transport</keyword>
<dbReference type="SUPFAM" id="SSF81343">
    <property type="entry name" value="Fumarate reductase respiratory complex transmembrane subunits"/>
    <property type="match status" value="1"/>
</dbReference>
<keyword evidence="13" id="KW-0408">Iron</keyword>
<dbReference type="Pfam" id="PF01127">
    <property type="entry name" value="Sdh_cyt"/>
    <property type="match status" value="1"/>
</dbReference>
<comment type="function">
    <text evidence="2">Membrane-anchoring subunit of succinate dehydrogenase (SDH).</text>
</comment>
<evidence type="ECO:0000256" key="13">
    <source>
        <dbReference type="ARBA" id="ARBA00023004"/>
    </source>
</evidence>
<evidence type="ECO:0000256" key="4">
    <source>
        <dbReference type="ARBA" id="ARBA00005163"/>
    </source>
</evidence>
<evidence type="ECO:0000256" key="15">
    <source>
        <dbReference type="SAM" id="Phobius"/>
    </source>
</evidence>
<dbReference type="RefSeq" id="WP_215584390.1">
    <property type="nucleotide sequence ID" value="NZ_CP073754.1"/>
</dbReference>
<accession>A0A975MQP6</accession>
<reference evidence="16" key="1">
    <citation type="submission" date="2021-04" db="EMBL/GenBank/DDBJ databases">
        <title>Draft genome sequence data of methanotrophic Methylovulum sp. strain S1L and Methylomonas sp. strain S2AM isolated from boreal lake water columns.</title>
        <authorList>
            <person name="Rissanen A.J."/>
            <person name="Mangayil R."/>
            <person name="Svenning M.M."/>
            <person name="Khanongnuch R."/>
        </authorList>
    </citation>
    <scope>NUCLEOTIDE SEQUENCE</scope>
    <source>
        <strain evidence="16">S2AM</strain>
    </source>
</reference>
<keyword evidence="11" id="KW-0249">Electron transport</keyword>
<gene>
    <name evidence="16" type="primary">sdhD</name>
    <name evidence="16" type="ORF">KEF85_06840</name>
</gene>
<evidence type="ECO:0000313" key="16">
    <source>
        <dbReference type="EMBL" id="QWF72160.1"/>
    </source>
</evidence>
<evidence type="ECO:0000256" key="12">
    <source>
        <dbReference type="ARBA" id="ARBA00022989"/>
    </source>
</evidence>
<dbReference type="Proteomes" id="UP000676649">
    <property type="component" value="Chromosome"/>
</dbReference>
<keyword evidence="14 15" id="KW-0472">Membrane</keyword>
<organism evidence="16 17">
    <name type="scientific">Methylomonas paludis</name>
    <dbReference type="NCBI Taxonomy" id="1173101"/>
    <lineage>
        <taxon>Bacteria</taxon>
        <taxon>Pseudomonadati</taxon>
        <taxon>Pseudomonadota</taxon>
        <taxon>Gammaproteobacteria</taxon>
        <taxon>Methylococcales</taxon>
        <taxon>Methylococcaceae</taxon>
        <taxon>Methylomonas</taxon>
    </lineage>
</organism>
<dbReference type="GO" id="GO:0046872">
    <property type="term" value="F:metal ion binding"/>
    <property type="evidence" value="ECO:0007669"/>
    <property type="project" value="UniProtKB-KW"/>
</dbReference>
<dbReference type="GO" id="GO:0016020">
    <property type="term" value="C:membrane"/>
    <property type="evidence" value="ECO:0007669"/>
    <property type="project" value="UniProtKB-SubCell"/>
</dbReference>
<dbReference type="Gene3D" id="1.20.1300.10">
    <property type="entry name" value="Fumarate reductase/succinate dehydrogenase, transmembrane subunit"/>
    <property type="match status" value="1"/>
</dbReference>
<evidence type="ECO:0000256" key="3">
    <source>
        <dbReference type="ARBA" id="ARBA00004141"/>
    </source>
</evidence>
<keyword evidence="9 15" id="KW-0812">Transmembrane</keyword>
<dbReference type="AlphaFoldDB" id="A0A975MQP6"/>
<evidence type="ECO:0000256" key="9">
    <source>
        <dbReference type="ARBA" id="ARBA00022692"/>
    </source>
</evidence>
<evidence type="ECO:0000256" key="1">
    <source>
        <dbReference type="ARBA" id="ARBA00001971"/>
    </source>
</evidence>
<keyword evidence="7" id="KW-0816">Tricarboxylic acid cycle</keyword>
<keyword evidence="17" id="KW-1185">Reference proteome</keyword>
<evidence type="ECO:0000256" key="5">
    <source>
        <dbReference type="ARBA" id="ARBA00019425"/>
    </source>
</evidence>
<dbReference type="GO" id="GO:0020037">
    <property type="term" value="F:heme binding"/>
    <property type="evidence" value="ECO:0007669"/>
    <property type="project" value="InterPro"/>
</dbReference>
<keyword evidence="10" id="KW-0479">Metal-binding</keyword>
<evidence type="ECO:0000256" key="11">
    <source>
        <dbReference type="ARBA" id="ARBA00022982"/>
    </source>
</evidence>
<dbReference type="KEGG" id="mpad:KEF85_06840"/>
<dbReference type="InterPro" id="IPR034804">
    <property type="entry name" value="SQR/QFR_C/D"/>
</dbReference>
<dbReference type="EMBL" id="CP073754">
    <property type="protein sequence ID" value="QWF72160.1"/>
    <property type="molecule type" value="Genomic_DNA"/>
</dbReference>
<evidence type="ECO:0000256" key="6">
    <source>
        <dbReference type="ARBA" id="ARBA00022448"/>
    </source>
</evidence>
<dbReference type="GO" id="GO:0006099">
    <property type="term" value="P:tricarboxylic acid cycle"/>
    <property type="evidence" value="ECO:0007669"/>
    <property type="project" value="UniProtKB-KW"/>
</dbReference>
<evidence type="ECO:0000256" key="2">
    <source>
        <dbReference type="ARBA" id="ARBA00004050"/>
    </source>
</evidence>
<comment type="cofactor">
    <cofactor evidence="1">
        <name>heme</name>
        <dbReference type="ChEBI" id="CHEBI:30413"/>
    </cofactor>
</comment>